<dbReference type="OrthoDB" id="2964362at2"/>
<feature type="transmembrane region" description="Helical" evidence="1">
    <location>
        <begin position="12"/>
        <end position="34"/>
    </location>
</feature>
<evidence type="ECO:0000313" key="3">
    <source>
        <dbReference type="Proteomes" id="UP000282892"/>
    </source>
</evidence>
<sequence>MKSVKNEQGYTLVTVLLIITVFMILALSFMGQALSTTKQNKMIEKKATTVSAAEMGISYYQVEIQKMYESKRSEVNTYVSSIMSHPGASTTTDFKKEATVKMAEKLQSLIPTGTTLAPVQIDDHPNASFYMKDFVATADPASDSYKINISFKVIGNEDGKETTLLTEMYLDLDTIINLPTTNNPNDYLLPTYNNIIKPETLCGILEECNPVYTEANTSFDGNNLLSSNKTIYTTGTLTLTGQGNENNISDIKIHADGDIIVGKNMNSQTKMQIETNGNATFQQNLKIDIMSKLLVRKNLSVSQQFDITNSSFVYVGENATVQKLNISSSKMCVHGDLKINDSKTVDKPENLLVLGKVYQWTKKTGNEYEYKEVVGEGNINLETFKKECGTYVPPAFQINWGNEVSPIISDVDY</sequence>
<evidence type="ECO:0000313" key="2">
    <source>
        <dbReference type="EMBL" id="AZU63514.1"/>
    </source>
</evidence>
<name>A0A3T0I2D2_9BACI</name>
<organism evidence="2 3">
    <name type="scientific">Neobacillus mesonae</name>
    <dbReference type="NCBI Taxonomy" id="1193713"/>
    <lineage>
        <taxon>Bacteria</taxon>
        <taxon>Bacillati</taxon>
        <taxon>Bacillota</taxon>
        <taxon>Bacilli</taxon>
        <taxon>Bacillales</taxon>
        <taxon>Bacillaceae</taxon>
        <taxon>Neobacillus</taxon>
    </lineage>
</organism>
<gene>
    <name evidence="2" type="ORF">CHR53_20820</name>
</gene>
<keyword evidence="1" id="KW-0472">Membrane</keyword>
<keyword evidence="3" id="KW-1185">Reference proteome</keyword>
<keyword evidence="1" id="KW-1133">Transmembrane helix</keyword>
<protein>
    <recommendedName>
        <fullName evidence="4">Type 4 fimbrial biogenesis protein PilX N-terminal domain-containing protein</fullName>
    </recommendedName>
</protein>
<dbReference type="STRING" id="1193713.GCA_001636315_01045"/>
<dbReference type="KEGG" id="nmk:CHR53_20820"/>
<accession>A0A3T0I2D2</accession>
<keyword evidence="1" id="KW-0812">Transmembrane</keyword>
<dbReference type="EMBL" id="CP022572">
    <property type="protein sequence ID" value="AZU63514.1"/>
    <property type="molecule type" value="Genomic_DNA"/>
</dbReference>
<proteinExistence type="predicted"/>
<evidence type="ECO:0008006" key="4">
    <source>
        <dbReference type="Google" id="ProtNLM"/>
    </source>
</evidence>
<reference evidence="2 3" key="1">
    <citation type="submission" date="2017-07" db="EMBL/GenBank/DDBJ databases">
        <title>The complete genome sequence of Bacillus mesonae strain H20-5, an efficient strain improving plant abiotic stress resistance.</title>
        <authorList>
            <person name="Kim S.Y."/>
            <person name="Song H."/>
            <person name="Sang M.K."/>
            <person name="Weon H.-Y."/>
            <person name="Song J."/>
        </authorList>
    </citation>
    <scope>NUCLEOTIDE SEQUENCE [LARGE SCALE GENOMIC DNA]</scope>
    <source>
        <strain evidence="2 3">H20-5</strain>
    </source>
</reference>
<dbReference type="Proteomes" id="UP000282892">
    <property type="component" value="Chromosome"/>
</dbReference>
<dbReference type="AlphaFoldDB" id="A0A3T0I2D2"/>
<evidence type="ECO:0000256" key="1">
    <source>
        <dbReference type="SAM" id="Phobius"/>
    </source>
</evidence>
<dbReference type="RefSeq" id="WP_127488203.1">
    <property type="nucleotide sequence ID" value="NZ_CP022572.1"/>
</dbReference>